<feature type="domain" description="FLYWCH-type" evidence="4">
    <location>
        <begin position="4"/>
        <end position="64"/>
    </location>
</feature>
<keyword evidence="3" id="KW-0862">Zinc</keyword>
<gene>
    <name evidence="5" type="ORF">OCBIM_22025633mg</name>
</gene>
<protein>
    <recommendedName>
        <fullName evidence="4">FLYWCH-type domain-containing protein</fullName>
    </recommendedName>
</protein>
<dbReference type="Gene3D" id="2.20.25.240">
    <property type="match status" value="1"/>
</dbReference>
<evidence type="ECO:0000256" key="2">
    <source>
        <dbReference type="ARBA" id="ARBA00022771"/>
    </source>
</evidence>
<dbReference type="Pfam" id="PF04500">
    <property type="entry name" value="FLYWCH"/>
    <property type="match status" value="1"/>
</dbReference>
<feature type="non-terminal residue" evidence="5">
    <location>
        <position position="1"/>
    </location>
</feature>
<dbReference type="EMBL" id="KQ416162">
    <property type="protein sequence ID" value="KOF98396.1"/>
    <property type="molecule type" value="Genomic_DNA"/>
</dbReference>
<evidence type="ECO:0000256" key="3">
    <source>
        <dbReference type="ARBA" id="ARBA00022833"/>
    </source>
</evidence>
<sequence length="115" mass="13596">PMHFFKTERGRLKLCYNCYVYIKNKDFSSGNTFYECERRRHNNCKAKIILCGEEIISQTHEHTHAADIFRQDLLSVREEMKEKAITTHQTSQQIITNFTECFGKSLYSATGHKHY</sequence>
<evidence type="ECO:0000313" key="5">
    <source>
        <dbReference type="EMBL" id="KOF98396.1"/>
    </source>
</evidence>
<evidence type="ECO:0000256" key="1">
    <source>
        <dbReference type="ARBA" id="ARBA00022723"/>
    </source>
</evidence>
<organism evidence="5">
    <name type="scientific">Octopus bimaculoides</name>
    <name type="common">California two-spotted octopus</name>
    <dbReference type="NCBI Taxonomy" id="37653"/>
    <lineage>
        <taxon>Eukaryota</taxon>
        <taxon>Metazoa</taxon>
        <taxon>Spiralia</taxon>
        <taxon>Lophotrochozoa</taxon>
        <taxon>Mollusca</taxon>
        <taxon>Cephalopoda</taxon>
        <taxon>Coleoidea</taxon>
        <taxon>Octopodiformes</taxon>
        <taxon>Octopoda</taxon>
        <taxon>Incirrata</taxon>
        <taxon>Octopodidae</taxon>
        <taxon>Octopus</taxon>
    </lineage>
</organism>
<reference evidence="5" key="1">
    <citation type="submission" date="2015-07" db="EMBL/GenBank/DDBJ databases">
        <title>MeaNS - Measles Nucleotide Surveillance Program.</title>
        <authorList>
            <person name="Tran T."/>
            <person name="Druce J."/>
        </authorList>
    </citation>
    <scope>NUCLEOTIDE SEQUENCE</scope>
    <source>
        <strain evidence="5">UCB-OBI-ISO-001</strain>
        <tissue evidence="5">Gonad</tissue>
    </source>
</reference>
<dbReference type="InterPro" id="IPR007588">
    <property type="entry name" value="Znf_FLYWCH"/>
</dbReference>
<keyword evidence="1" id="KW-0479">Metal-binding</keyword>
<dbReference type="GO" id="GO:0008270">
    <property type="term" value="F:zinc ion binding"/>
    <property type="evidence" value="ECO:0007669"/>
    <property type="project" value="UniProtKB-KW"/>
</dbReference>
<evidence type="ECO:0000259" key="4">
    <source>
        <dbReference type="Pfam" id="PF04500"/>
    </source>
</evidence>
<dbReference type="AlphaFoldDB" id="A0A0L8IA76"/>
<keyword evidence="2" id="KW-0863">Zinc-finger</keyword>
<proteinExistence type="predicted"/>
<name>A0A0L8IA76_OCTBM</name>
<accession>A0A0L8IA76</accession>